<feature type="compositionally biased region" description="Basic and acidic residues" evidence="1">
    <location>
        <begin position="62"/>
        <end position="72"/>
    </location>
</feature>
<gene>
    <name evidence="2" type="ORF">DPMN_076275</name>
</gene>
<dbReference type="Proteomes" id="UP000828390">
    <property type="component" value="Unassembled WGS sequence"/>
</dbReference>
<evidence type="ECO:0000313" key="2">
    <source>
        <dbReference type="EMBL" id="KAH3701292.1"/>
    </source>
</evidence>
<dbReference type="AlphaFoldDB" id="A0A9D3YIT2"/>
<organism evidence="2 3">
    <name type="scientific">Dreissena polymorpha</name>
    <name type="common">Zebra mussel</name>
    <name type="synonym">Mytilus polymorpha</name>
    <dbReference type="NCBI Taxonomy" id="45954"/>
    <lineage>
        <taxon>Eukaryota</taxon>
        <taxon>Metazoa</taxon>
        <taxon>Spiralia</taxon>
        <taxon>Lophotrochozoa</taxon>
        <taxon>Mollusca</taxon>
        <taxon>Bivalvia</taxon>
        <taxon>Autobranchia</taxon>
        <taxon>Heteroconchia</taxon>
        <taxon>Euheterodonta</taxon>
        <taxon>Imparidentia</taxon>
        <taxon>Neoheterodontei</taxon>
        <taxon>Myida</taxon>
        <taxon>Dreissenoidea</taxon>
        <taxon>Dreissenidae</taxon>
        <taxon>Dreissena</taxon>
    </lineage>
</organism>
<feature type="compositionally biased region" description="Pro residues" evidence="1">
    <location>
        <begin position="73"/>
        <end position="89"/>
    </location>
</feature>
<protein>
    <submittedName>
        <fullName evidence="2">Uncharacterized protein</fullName>
    </submittedName>
</protein>
<reference evidence="2" key="1">
    <citation type="journal article" date="2019" name="bioRxiv">
        <title>The Genome of the Zebra Mussel, Dreissena polymorpha: A Resource for Invasive Species Research.</title>
        <authorList>
            <person name="McCartney M.A."/>
            <person name="Auch B."/>
            <person name="Kono T."/>
            <person name="Mallez S."/>
            <person name="Zhang Y."/>
            <person name="Obille A."/>
            <person name="Becker A."/>
            <person name="Abrahante J.E."/>
            <person name="Garbe J."/>
            <person name="Badalamenti J.P."/>
            <person name="Herman A."/>
            <person name="Mangelson H."/>
            <person name="Liachko I."/>
            <person name="Sullivan S."/>
            <person name="Sone E.D."/>
            <person name="Koren S."/>
            <person name="Silverstein K.A.T."/>
            <person name="Beckman K.B."/>
            <person name="Gohl D.M."/>
        </authorList>
    </citation>
    <scope>NUCLEOTIDE SEQUENCE</scope>
    <source>
        <strain evidence="2">Duluth1</strain>
        <tissue evidence="2">Whole animal</tissue>
    </source>
</reference>
<evidence type="ECO:0000256" key="1">
    <source>
        <dbReference type="SAM" id="MobiDB-lite"/>
    </source>
</evidence>
<accession>A0A9D3YIT2</accession>
<dbReference type="EMBL" id="JAIWYP010000015">
    <property type="protein sequence ID" value="KAH3701292.1"/>
    <property type="molecule type" value="Genomic_DNA"/>
</dbReference>
<comment type="caution">
    <text evidence="2">The sequence shown here is derived from an EMBL/GenBank/DDBJ whole genome shotgun (WGS) entry which is preliminary data.</text>
</comment>
<feature type="region of interest" description="Disordered" evidence="1">
    <location>
        <begin position="51"/>
        <end position="136"/>
    </location>
</feature>
<evidence type="ECO:0000313" key="3">
    <source>
        <dbReference type="Proteomes" id="UP000828390"/>
    </source>
</evidence>
<sequence length="146" mass="16176">MLVCSGSLDGDLYMVVYSMWYVIVVHLSGAEQQVSVGYSRSSVSREGLFIVAVPRSQNPPPPHERTHAERARAPPPPRPHTARPEPPTAEAPRDNHPHPPSRRARQQISQEPTMETPKAPPEVTIVLSHPPAKHPDHVSSWAVFIL</sequence>
<keyword evidence="3" id="KW-1185">Reference proteome</keyword>
<reference evidence="2" key="2">
    <citation type="submission" date="2020-11" db="EMBL/GenBank/DDBJ databases">
        <authorList>
            <person name="McCartney M.A."/>
            <person name="Auch B."/>
            <person name="Kono T."/>
            <person name="Mallez S."/>
            <person name="Becker A."/>
            <person name="Gohl D.M."/>
            <person name="Silverstein K.A.T."/>
            <person name="Koren S."/>
            <person name="Bechman K.B."/>
            <person name="Herman A."/>
            <person name="Abrahante J.E."/>
            <person name="Garbe J."/>
        </authorList>
    </citation>
    <scope>NUCLEOTIDE SEQUENCE</scope>
    <source>
        <strain evidence="2">Duluth1</strain>
        <tissue evidence="2">Whole animal</tissue>
    </source>
</reference>
<proteinExistence type="predicted"/>
<name>A0A9D3YIT2_DREPO</name>